<dbReference type="GO" id="GO:0009228">
    <property type="term" value="P:thiamine biosynthetic process"/>
    <property type="evidence" value="ECO:0007669"/>
    <property type="project" value="InterPro"/>
</dbReference>
<evidence type="ECO:0000313" key="3">
    <source>
        <dbReference type="EMBL" id="TWT38828.1"/>
    </source>
</evidence>
<dbReference type="SUPFAM" id="SSF53850">
    <property type="entry name" value="Periplasmic binding protein-like II"/>
    <property type="match status" value="1"/>
</dbReference>
<protein>
    <submittedName>
        <fullName evidence="3">Putative thiamine biosynthesis protein</fullName>
    </submittedName>
</protein>
<dbReference type="InterPro" id="IPR027939">
    <property type="entry name" value="NMT1/THI5"/>
</dbReference>
<gene>
    <name evidence="3" type="ORF">Enr8_05220</name>
</gene>
<dbReference type="RefSeq" id="WP_146429053.1">
    <property type="nucleotide sequence ID" value="NZ_SJPF01000001.1"/>
</dbReference>
<sequence length="329" mass="36276" precursor="true">MLRLIAIVSLLTLIGCGAPQNADQPPDDDGPALRKVRLALNWFPEAEHGGFYAAQQQGFFADEGLDVEIIPGGPGVPVIPQVAQGNVEFAVANADQVILGRSQMANVVALMSSMEKSPRCVLVHEQSPIKDWKDLENCTLAMNSGRTFAIYLQKKLPLKDVRIVPYNGNMTQFLGDPNMAQQGYVFSEPYIAREKGVATRSLMIHELGFNPYTSILITSDDLLDAERDLGVKMTRACIKGWKHYLDHPHDTNDEISTLNPELDVAALQFGAQEIEGLALPTTDDQFGRMTLARWTELMQQMEEVGMTKEGQVKPDDCFAVDVFALATQP</sequence>
<evidence type="ECO:0000256" key="1">
    <source>
        <dbReference type="SAM" id="SignalP"/>
    </source>
</evidence>
<evidence type="ECO:0000259" key="2">
    <source>
        <dbReference type="Pfam" id="PF09084"/>
    </source>
</evidence>
<feature type="signal peptide" evidence="1">
    <location>
        <begin position="1"/>
        <end position="22"/>
    </location>
</feature>
<accession>A0A5C5VJP6</accession>
<dbReference type="PANTHER" id="PTHR31528">
    <property type="entry name" value="4-AMINO-5-HYDROXYMETHYL-2-METHYLPYRIMIDINE PHOSPHATE SYNTHASE THI11-RELATED"/>
    <property type="match status" value="1"/>
</dbReference>
<dbReference type="Gene3D" id="3.40.190.10">
    <property type="entry name" value="Periplasmic binding protein-like II"/>
    <property type="match status" value="2"/>
</dbReference>
<keyword evidence="4" id="KW-1185">Reference proteome</keyword>
<dbReference type="PROSITE" id="PS51257">
    <property type="entry name" value="PROKAR_LIPOPROTEIN"/>
    <property type="match status" value="1"/>
</dbReference>
<organism evidence="3 4">
    <name type="scientific">Blastopirellula retiformator</name>
    <dbReference type="NCBI Taxonomy" id="2527970"/>
    <lineage>
        <taxon>Bacteria</taxon>
        <taxon>Pseudomonadati</taxon>
        <taxon>Planctomycetota</taxon>
        <taxon>Planctomycetia</taxon>
        <taxon>Pirellulales</taxon>
        <taxon>Pirellulaceae</taxon>
        <taxon>Blastopirellula</taxon>
    </lineage>
</organism>
<feature type="domain" description="SsuA/THI5-like" evidence="2">
    <location>
        <begin position="46"/>
        <end position="249"/>
    </location>
</feature>
<dbReference type="InterPro" id="IPR015168">
    <property type="entry name" value="SsuA/THI5"/>
</dbReference>
<dbReference type="EMBL" id="SJPF01000001">
    <property type="protein sequence ID" value="TWT38828.1"/>
    <property type="molecule type" value="Genomic_DNA"/>
</dbReference>
<dbReference type="OrthoDB" id="9815602at2"/>
<name>A0A5C5VJP6_9BACT</name>
<feature type="chain" id="PRO_5022917207" evidence="1">
    <location>
        <begin position="23"/>
        <end position="329"/>
    </location>
</feature>
<dbReference type="Proteomes" id="UP000318878">
    <property type="component" value="Unassembled WGS sequence"/>
</dbReference>
<comment type="caution">
    <text evidence="3">The sequence shown here is derived from an EMBL/GenBank/DDBJ whole genome shotgun (WGS) entry which is preliminary data.</text>
</comment>
<evidence type="ECO:0000313" key="4">
    <source>
        <dbReference type="Proteomes" id="UP000318878"/>
    </source>
</evidence>
<dbReference type="Pfam" id="PF09084">
    <property type="entry name" value="NMT1"/>
    <property type="match status" value="1"/>
</dbReference>
<reference evidence="3 4" key="1">
    <citation type="submission" date="2019-02" db="EMBL/GenBank/DDBJ databases">
        <title>Deep-cultivation of Planctomycetes and their phenomic and genomic characterization uncovers novel biology.</title>
        <authorList>
            <person name="Wiegand S."/>
            <person name="Jogler M."/>
            <person name="Boedeker C."/>
            <person name="Pinto D."/>
            <person name="Vollmers J."/>
            <person name="Rivas-Marin E."/>
            <person name="Kohn T."/>
            <person name="Peeters S.H."/>
            <person name="Heuer A."/>
            <person name="Rast P."/>
            <person name="Oberbeckmann S."/>
            <person name="Bunk B."/>
            <person name="Jeske O."/>
            <person name="Meyerdierks A."/>
            <person name="Storesund J.E."/>
            <person name="Kallscheuer N."/>
            <person name="Luecker S."/>
            <person name="Lage O.M."/>
            <person name="Pohl T."/>
            <person name="Merkel B.J."/>
            <person name="Hornburger P."/>
            <person name="Mueller R.-W."/>
            <person name="Bruemmer F."/>
            <person name="Labrenz M."/>
            <person name="Spormann A.M."/>
            <person name="Op Den Camp H."/>
            <person name="Overmann J."/>
            <person name="Amann R."/>
            <person name="Jetten M.S.M."/>
            <person name="Mascher T."/>
            <person name="Medema M.H."/>
            <person name="Devos D.P."/>
            <person name="Kaster A.-K."/>
            <person name="Ovreas L."/>
            <person name="Rohde M."/>
            <person name="Galperin M.Y."/>
            <person name="Jogler C."/>
        </authorList>
    </citation>
    <scope>NUCLEOTIDE SEQUENCE [LARGE SCALE GENOMIC DNA]</scope>
    <source>
        <strain evidence="3 4">Enr8</strain>
    </source>
</reference>
<dbReference type="PANTHER" id="PTHR31528:SF3">
    <property type="entry name" value="THIAMINE BIOSYNTHESIS PROTEIN HI_0357-RELATED"/>
    <property type="match status" value="1"/>
</dbReference>
<proteinExistence type="predicted"/>
<dbReference type="AlphaFoldDB" id="A0A5C5VJP6"/>
<keyword evidence="1" id="KW-0732">Signal</keyword>